<dbReference type="Proteomes" id="UP001163321">
    <property type="component" value="Chromosome 9"/>
</dbReference>
<evidence type="ECO:0000313" key="1">
    <source>
        <dbReference type="EMBL" id="KAI9905832.1"/>
    </source>
</evidence>
<dbReference type="EMBL" id="CM047588">
    <property type="protein sequence ID" value="KAI9905832.1"/>
    <property type="molecule type" value="Genomic_DNA"/>
</dbReference>
<protein>
    <submittedName>
        <fullName evidence="1">Uncharacterized protein</fullName>
    </submittedName>
</protein>
<evidence type="ECO:0000313" key="2">
    <source>
        <dbReference type="Proteomes" id="UP001163321"/>
    </source>
</evidence>
<organism evidence="1 2">
    <name type="scientific">Peronosclerospora sorghi</name>
    <dbReference type="NCBI Taxonomy" id="230839"/>
    <lineage>
        <taxon>Eukaryota</taxon>
        <taxon>Sar</taxon>
        <taxon>Stramenopiles</taxon>
        <taxon>Oomycota</taxon>
        <taxon>Peronosporomycetes</taxon>
        <taxon>Peronosporales</taxon>
        <taxon>Peronosporaceae</taxon>
        <taxon>Peronosclerospora</taxon>
    </lineage>
</organism>
<gene>
    <name evidence="1" type="ORF">PsorP6_013739</name>
</gene>
<reference evidence="1 2" key="1">
    <citation type="journal article" date="2022" name="bioRxiv">
        <title>The genome of the oomycete Peronosclerospora sorghi, a cosmopolitan pathogen of maize and sorghum, is inflated with dispersed pseudogenes.</title>
        <authorList>
            <person name="Fletcher K."/>
            <person name="Martin F."/>
            <person name="Isakeit T."/>
            <person name="Cavanaugh K."/>
            <person name="Magill C."/>
            <person name="Michelmore R."/>
        </authorList>
    </citation>
    <scope>NUCLEOTIDE SEQUENCE [LARGE SCALE GENOMIC DNA]</scope>
    <source>
        <strain evidence="1">P6</strain>
    </source>
</reference>
<keyword evidence="2" id="KW-1185">Reference proteome</keyword>
<name>A0ACC0VHZ2_9STRA</name>
<proteinExistence type="predicted"/>
<sequence>MKMNEMSAGTKCYVPDEKFVWLPAKILREIKSCDPKNPEKTLVLHVDPPPGDSDASVGNERVLDFNDPKVKLMFKTLQLESLPYQNENLGPEGIEDMTALNYLHEAAILYNVKYRFLRKLPYTYTGDICIAVNPYQWLPDLYSEPTQSRYLTKPREELPPHVYATSMASYNDMKRHQINQSILVSGESGAGKTETTKILMNHLASIAGGLNDNTIKKIIQVNPLLESFGNAKTMRNDNSSRFGKFIQLQFDKSGILVGANCKTYLLEKTRVISQEKIERNYHIFYQLLAASDSKERWFLDDENECYAYLGADKTIKKTNEKHFERTKTALGLIGVKEEQQTVLFEVLAGVVHLGQMKIQSKNSNEESEIVPDDLGARNATKLLGVSRADLERALCSRQIAVAGDKVTAFLKKDQAEECVGALSKAIYSKVFDWLVETINTALENDNKMWHHVGILDIFGFEHFQHNSFEQFCINYANEKLQQKFTQDVFKTVQLEYEAEGILWSHVDFADNQDVISIIEDRLGIISLLNDEVMRPKGNDESLVSKLSTIHKDEQDVIEFPRTSRTQFTIKHYAGAVTYESLGFLEKHKDALLPGLSSLMRESSKQFLSTIFTDKTDSSVTTRKKSNSNARSGRATKGALAVANVGTQFKDNLNELMTSIRQTKVHYVRCIKPNQNKSPNEINQPMVVSQLRCAGVIEAIRISRVAYPNRLLLEELIDKFRLFDVYHGNSGVPVKRRCEALMEKMELSSPEQYQIGLSRIYLRYGILEQLEERKSARLDLQARNLQHYMIGFCCRLRFLRKLRTVVKLQSVARCVIMMSRYHSLKNAVISLQARWRGYKGRCMALEARKIKAAITIQKHVRRFVKRNQFEDKRKGAVKIQAFLRMKYERPKYIKTLQKKKQLADMEYQVNKLQERLHNEQRRNAELNKERLSSSSTDSQLYTETNGSRSRRRSTAHMWMADADGIISQLKEEAGRMRKENEEHRALTGKLKSEIEKLKFDQTVVTANFQVKIRGFQDALREKDKKLQAAERECAKLRELIGSDPALSSQRAMRKDKSSVFRRLGSKKSVQDEYENGDASRTSMAVQAALAQRSAETAQFFRESARRMSLWRNSSVSVGGEIPGELGGRPSLLQEVNAAGTGAMETLRNRIAAVKDKYYGEEGSAAFVRPLVKDSATRELLDLEALPLPSGWEARLSRSKGTVYYCNPTLKITQWDHPSLDANNVRIEGVAATQSTKR</sequence>
<accession>A0ACC0VHZ2</accession>
<comment type="caution">
    <text evidence="1">The sequence shown here is derived from an EMBL/GenBank/DDBJ whole genome shotgun (WGS) entry which is preliminary data.</text>
</comment>